<dbReference type="Proteomes" id="UP000286271">
    <property type="component" value="Unassembled WGS sequence"/>
</dbReference>
<evidence type="ECO:0000313" key="2">
    <source>
        <dbReference type="Proteomes" id="UP000286271"/>
    </source>
</evidence>
<dbReference type="AlphaFoldDB" id="A0A3R6CBQ1"/>
<protein>
    <submittedName>
        <fullName evidence="1">Uncharacterized protein</fullName>
    </submittedName>
</protein>
<gene>
    <name evidence="1" type="ORF">DW707_10450</name>
</gene>
<comment type="caution">
    <text evidence="1">The sequence shown here is derived from an EMBL/GenBank/DDBJ whole genome shotgun (WGS) entry which is preliminary data.</text>
</comment>
<sequence>MQDIINIKLEEYIPLKIIFNKDEEAVEYISYSKDKTSSLEFTVGIKSKLIKRITLLLCKEYSETTNKLVVENFEDRKIILHSDDVECSVFKTILYSNGARIILSDKNSSKYIKMDKVYFGLSDTDDIIEICVCDMSVSELEHLKKELELQ</sequence>
<dbReference type="EMBL" id="QSKW01000016">
    <property type="protein sequence ID" value="RHE96704.1"/>
    <property type="molecule type" value="Genomic_DNA"/>
</dbReference>
<accession>A0A3R6CBQ1</accession>
<reference evidence="1 2" key="1">
    <citation type="submission" date="2018-08" db="EMBL/GenBank/DDBJ databases">
        <title>A genome reference for cultivated species of the human gut microbiota.</title>
        <authorList>
            <person name="Zou Y."/>
            <person name="Xue W."/>
            <person name="Luo G."/>
        </authorList>
    </citation>
    <scope>NUCLEOTIDE SEQUENCE [LARGE SCALE GENOMIC DNA]</scope>
    <source>
        <strain evidence="1 2">AM27-11</strain>
    </source>
</reference>
<proteinExistence type="predicted"/>
<dbReference type="RefSeq" id="WP_118930236.1">
    <property type="nucleotide sequence ID" value="NZ_QSKW01000016.1"/>
</dbReference>
<evidence type="ECO:0000313" key="1">
    <source>
        <dbReference type="EMBL" id="RHE96704.1"/>
    </source>
</evidence>
<organism evidence="1 2">
    <name type="scientific">Roseburia inulinivorans</name>
    <dbReference type="NCBI Taxonomy" id="360807"/>
    <lineage>
        <taxon>Bacteria</taxon>
        <taxon>Bacillati</taxon>
        <taxon>Bacillota</taxon>
        <taxon>Clostridia</taxon>
        <taxon>Lachnospirales</taxon>
        <taxon>Lachnospiraceae</taxon>
        <taxon>Roseburia</taxon>
    </lineage>
</organism>
<name>A0A3R6CBQ1_9FIRM</name>